<dbReference type="InterPro" id="IPR036513">
    <property type="entry name" value="STAS_dom_sf"/>
</dbReference>
<dbReference type="PANTHER" id="PTHR33495">
    <property type="entry name" value="ANTI-SIGMA FACTOR ANTAGONIST TM_1081-RELATED-RELATED"/>
    <property type="match status" value="1"/>
</dbReference>
<evidence type="ECO:0000313" key="2">
    <source>
        <dbReference type="EMBL" id="SEG71158.1"/>
    </source>
</evidence>
<evidence type="ECO:0000259" key="1">
    <source>
        <dbReference type="PROSITE" id="PS50801"/>
    </source>
</evidence>
<evidence type="ECO:0000313" key="3">
    <source>
        <dbReference type="Proteomes" id="UP000236754"/>
    </source>
</evidence>
<protein>
    <submittedName>
        <fullName evidence="2">Anti-anti-sigma factor</fullName>
    </submittedName>
</protein>
<keyword evidence="3" id="KW-1185">Reference proteome</keyword>
<dbReference type="InterPro" id="IPR002645">
    <property type="entry name" value="STAS_dom"/>
</dbReference>
<dbReference type="SUPFAM" id="SSF52091">
    <property type="entry name" value="SpoIIaa-like"/>
    <property type="match status" value="1"/>
</dbReference>
<dbReference type="Pfam" id="PF13466">
    <property type="entry name" value="STAS_2"/>
    <property type="match status" value="1"/>
</dbReference>
<dbReference type="CDD" id="cd07043">
    <property type="entry name" value="STAS_anti-anti-sigma_factors"/>
    <property type="match status" value="1"/>
</dbReference>
<gene>
    <name evidence="2" type="ORF">SAMN05216223_108345</name>
</gene>
<name>A0A1H6CE27_9ACTN</name>
<dbReference type="Proteomes" id="UP000236754">
    <property type="component" value="Unassembled WGS sequence"/>
</dbReference>
<dbReference type="EMBL" id="FNVU01000008">
    <property type="protein sequence ID" value="SEG71158.1"/>
    <property type="molecule type" value="Genomic_DNA"/>
</dbReference>
<organism evidence="2 3">
    <name type="scientific">Actinacidiphila yanglinensis</name>
    <dbReference type="NCBI Taxonomy" id="310779"/>
    <lineage>
        <taxon>Bacteria</taxon>
        <taxon>Bacillati</taxon>
        <taxon>Actinomycetota</taxon>
        <taxon>Actinomycetes</taxon>
        <taxon>Kitasatosporales</taxon>
        <taxon>Streptomycetaceae</taxon>
        <taxon>Actinacidiphila</taxon>
    </lineage>
</organism>
<dbReference type="PROSITE" id="PS50801">
    <property type="entry name" value="STAS"/>
    <property type="match status" value="1"/>
</dbReference>
<proteinExistence type="predicted"/>
<dbReference type="Gene3D" id="3.30.750.24">
    <property type="entry name" value="STAS domain"/>
    <property type="match status" value="1"/>
</dbReference>
<reference evidence="2 3" key="1">
    <citation type="submission" date="2016-10" db="EMBL/GenBank/DDBJ databases">
        <authorList>
            <person name="de Groot N.N."/>
        </authorList>
    </citation>
    <scope>NUCLEOTIDE SEQUENCE [LARGE SCALE GENOMIC DNA]</scope>
    <source>
        <strain evidence="2 3">CGMCC 4.2023</strain>
    </source>
</reference>
<dbReference type="AlphaFoldDB" id="A0A1H6CE27"/>
<feature type="domain" description="STAS" evidence="1">
    <location>
        <begin position="26"/>
        <end position="113"/>
    </location>
</feature>
<dbReference type="GO" id="GO:0043856">
    <property type="term" value="F:anti-sigma factor antagonist activity"/>
    <property type="evidence" value="ECO:0007669"/>
    <property type="project" value="TreeGrafter"/>
</dbReference>
<dbReference type="PANTHER" id="PTHR33495:SF2">
    <property type="entry name" value="ANTI-SIGMA FACTOR ANTAGONIST TM_1081-RELATED"/>
    <property type="match status" value="1"/>
</dbReference>
<accession>A0A1H6CE27</accession>
<dbReference type="InterPro" id="IPR058548">
    <property type="entry name" value="MlaB-like_STAS"/>
</dbReference>
<sequence>MDSSAAQVPRDVPRFTVSCVLGTPSLITVRGEADLGGIELLQSAADRALEHHSHVAFDLAGVTFADSTFLSILLQTRLNALERGGTVLLLAPSASVRHLLSITGALDLFPAAE</sequence>